<dbReference type="Gene3D" id="3.10.180.10">
    <property type="entry name" value="2,3-Dihydroxybiphenyl 1,2-Dioxygenase, domain 1"/>
    <property type="match status" value="1"/>
</dbReference>
<dbReference type="PANTHER" id="PTHR36113:SF3">
    <property type="entry name" value="SLL5075 PROTEIN"/>
    <property type="match status" value="1"/>
</dbReference>
<gene>
    <name evidence="2" type="ORF">HALTITAN_1376</name>
</gene>
<comment type="caution">
    <text evidence="2">The sequence shown here is derived from an EMBL/GenBank/DDBJ whole genome shotgun (WGS) entry which is preliminary data.</text>
</comment>
<dbReference type="InterPro" id="IPR004360">
    <property type="entry name" value="Glyas_Fos-R_dOase_dom"/>
</dbReference>
<proteinExistence type="predicted"/>
<organism evidence="2 3">
    <name type="scientific">Vreelandella titanicae BH1</name>
    <dbReference type="NCBI Taxonomy" id="1204738"/>
    <lineage>
        <taxon>Bacteria</taxon>
        <taxon>Pseudomonadati</taxon>
        <taxon>Pseudomonadota</taxon>
        <taxon>Gammaproteobacteria</taxon>
        <taxon>Oceanospirillales</taxon>
        <taxon>Halomonadaceae</taxon>
        <taxon>Vreelandella</taxon>
    </lineage>
</organism>
<dbReference type="InterPro" id="IPR029068">
    <property type="entry name" value="Glyas_Bleomycin-R_OHBP_Dase"/>
</dbReference>
<keyword evidence="2" id="KW-0223">Dioxygenase</keyword>
<keyword evidence="2" id="KW-0560">Oxidoreductase</keyword>
<name>L9UA57_9GAMM</name>
<sequence length="171" mass="19245">MVVKHALDKQGFVSNNEPESLFFKTRNFGLIMKIDVGFTHIALSASNLDQSIDFYQRYAHMSVIHERTDKEIEKRVVWLSDKSRPFVLVLVQSSNPVPILGPFAHLGVGCKSKSEVDDLCDQARREGILSREATDSGYPVGYWAFINDPDGHVLEISYGQEIGLTVERSET</sequence>
<dbReference type="InterPro" id="IPR037523">
    <property type="entry name" value="VOC_core"/>
</dbReference>
<protein>
    <submittedName>
        <fullName evidence="2">Glyoxalase/bleomycin resistance protein/dioxygenase</fullName>
    </submittedName>
</protein>
<dbReference type="InterPro" id="IPR051332">
    <property type="entry name" value="Fosfomycin_Res_Enzymes"/>
</dbReference>
<feature type="domain" description="VOC" evidence="1">
    <location>
        <begin position="37"/>
        <end position="159"/>
    </location>
</feature>
<dbReference type="GO" id="GO:0051213">
    <property type="term" value="F:dioxygenase activity"/>
    <property type="evidence" value="ECO:0007669"/>
    <property type="project" value="UniProtKB-KW"/>
</dbReference>
<accession>L9UA57</accession>
<dbReference type="PANTHER" id="PTHR36113">
    <property type="entry name" value="LYASE, PUTATIVE-RELATED-RELATED"/>
    <property type="match status" value="1"/>
</dbReference>
<dbReference type="CDD" id="cd06587">
    <property type="entry name" value="VOC"/>
    <property type="match status" value="1"/>
</dbReference>
<evidence type="ECO:0000313" key="3">
    <source>
        <dbReference type="Proteomes" id="UP000011651"/>
    </source>
</evidence>
<dbReference type="PROSITE" id="PS51819">
    <property type="entry name" value="VOC"/>
    <property type="match status" value="1"/>
</dbReference>
<reference evidence="2 3" key="1">
    <citation type="journal article" date="2013" name="Genome Announc.">
        <title>Draft Genome of the Marine Gammaproteobacterium Halomonas titanicae.</title>
        <authorList>
            <person name="Sanchez-Porro C."/>
            <person name="de la Haba R.R."/>
            <person name="Cruz-Hernandez N."/>
            <person name="Gonzalez J.M."/>
            <person name="Reyes-Guirao C."/>
            <person name="Navarro-Sampedro L."/>
            <person name="Carballo M."/>
            <person name="Ventosa A."/>
        </authorList>
    </citation>
    <scope>NUCLEOTIDE SEQUENCE [LARGE SCALE GENOMIC DNA]</scope>
    <source>
        <strain evidence="2 3">BH1</strain>
    </source>
</reference>
<dbReference type="EMBL" id="AOPO01000004">
    <property type="protein sequence ID" value="ELY21810.1"/>
    <property type="molecule type" value="Genomic_DNA"/>
</dbReference>
<dbReference type="Proteomes" id="UP000011651">
    <property type="component" value="Unassembled WGS sequence"/>
</dbReference>
<dbReference type="AlphaFoldDB" id="L9UA57"/>
<dbReference type="Pfam" id="PF00903">
    <property type="entry name" value="Glyoxalase"/>
    <property type="match status" value="1"/>
</dbReference>
<evidence type="ECO:0000313" key="2">
    <source>
        <dbReference type="EMBL" id="ELY21810.1"/>
    </source>
</evidence>
<dbReference type="SUPFAM" id="SSF54593">
    <property type="entry name" value="Glyoxalase/Bleomycin resistance protein/Dihydroxybiphenyl dioxygenase"/>
    <property type="match status" value="1"/>
</dbReference>
<evidence type="ECO:0000259" key="1">
    <source>
        <dbReference type="PROSITE" id="PS51819"/>
    </source>
</evidence>